<dbReference type="Proteomes" id="UP001172083">
    <property type="component" value="Unassembled WGS sequence"/>
</dbReference>
<dbReference type="InterPro" id="IPR013022">
    <property type="entry name" value="Xyl_isomerase-like_TIM-brl"/>
</dbReference>
<dbReference type="PANTHER" id="PTHR12110:SF21">
    <property type="entry name" value="XYLOSE ISOMERASE-LIKE TIM BARREL DOMAIN-CONTAINING PROTEIN"/>
    <property type="match status" value="1"/>
</dbReference>
<dbReference type="SUPFAM" id="SSF51658">
    <property type="entry name" value="Xylose isomerase-like"/>
    <property type="match status" value="1"/>
</dbReference>
<gene>
    <name evidence="2" type="ORF">QQ020_34040</name>
</gene>
<dbReference type="PANTHER" id="PTHR12110">
    <property type="entry name" value="HYDROXYPYRUVATE ISOMERASE"/>
    <property type="match status" value="1"/>
</dbReference>
<dbReference type="InterPro" id="IPR036237">
    <property type="entry name" value="Xyl_isomerase-like_sf"/>
</dbReference>
<dbReference type="EMBL" id="JAUJEB010000013">
    <property type="protein sequence ID" value="MDN5217143.1"/>
    <property type="molecule type" value="Genomic_DNA"/>
</dbReference>
<dbReference type="RefSeq" id="WP_346762479.1">
    <property type="nucleotide sequence ID" value="NZ_JAUJEB010000013.1"/>
</dbReference>
<comment type="caution">
    <text evidence="2">The sequence shown here is derived from an EMBL/GenBank/DDBJ whole genome shotgun (WGS) entry which is preliminary data.</text>
</comment>
<evidence type="ECO:0000313" key="2">
    <source>
        <dbReference type="EMBL" id="MDN5217143.1"/>
    </source>
</evidence>
<dbReference type="Pfam" id="PF01261">
    <property type="entry name" value="AP_endonuc_2"/>
    <property type="match status" value="1"/>
</dbReference>
<keyword evidence="3" id="KW-1185">Reference proteome</keyword>
<name>A0ABT8LLF1_9BACT</name>
<feature type="domain" description="Xylose isomerase-like TIM barrel" evidence="1">
    <location>
        <begin position="33"/>
        <end position="299"/>
    </location>
</feature>
<organism evidence="2 3">
    <name type="scientific">Agaribacillus aureus</name>
    <dbReference type="NCBI Taxonomy" id="3051825"/>
    <lineage>
        <taxon>Bacteria</taxon>
        <taxon>Pseudomonadati</taxon>
        <taxon>Bacteroidota</taxon>
        <taxon>Cytophagia</taxon>
        <taxon>Cytophagales</taxon>
        <taxon>Splendidivirgaceae</taxon>
        <taxon>Agaribacillus</taxon>
    </lineage>
</organism>
<evidence type="ECO:0000259" key="1">
    <source>
        <dbReference type="Pfam" id="PF01261"/>
    </source>
</evidence>
<sequence>MKMFDPAITCCYLYLISEYGYPPPVEKTITYLEETSSMGFSSVELEGIREEHLLDVYECRFEIKEALQRLEQTVPYFCVVLQGLSSPDPNERLENLKLFEKGCELASFLGAKGVLDNAPLPPYQFLGNSNIERHHDQNTLLSAALPQGLNWKKYWQGLVETYKNACDIAGKYGLTNQMHPSAGVLSATADAFLYFADAVDSENLRFNFDTSNQFYMKENLGLSLIRLADHIDYIHVSDSHGSKIEHLPPGEGTVDWENFFNALHTIDFKGHIGIDIGGKESHVLDIKQAYLDTANWLEQKWITVTPESKN</sequence>
<dbReference type="Gene3D" id="3.20.20.150">
    <property type="entry name" value="Divalent-metal-dependent TIM barrel enzymes"/>
    <property type="match status" value="1"/>
</dbReference>
<reference evidence="2" key="1">
    <citation type="submission" date="2023-06" db="EMBL/GenBank/DDBJ databases">
        <title>Genomic of Agaribacillus aureum.</title>
        <authorList>
            <person name="Wang G."/>
        </authorList>
    </citation>
    <scope>NUCLEOTIDE SEQUENCE</scope>
    <source>
        <strain evidence="2">BMA12</strain>
    </source>
</reference>
<evidence type="ECO:0000313" key="3">
    <source>
        <dbReference type="Proteomes" id="UP001172083"/>
    </source>
</evidence>
<keyword evidence="2" id="KW-0413">Isomerase</keyword>
<proteinExistence type="predicted"/>
<accession>A0ABT8LLF1</accession>
<dbReference type="GO" id="GO:0016853">
    <property type="term" value="F:isomerase activity"/>
    <property type="evidence" value="ECO:0007669"/>
    <property type="project" value="UniProtKB-KW"/>
</dbReference>
<dbReference type="InterPro" id="IPR050312">
    <property type="entry name" value="IolE/XylAMocC-like"/>
</dbReference>
<protein>
    <submittedName>
        <fullName evidence="2">Sugar phosphate isomerase/epimerase</fullName>
    </submittedName>
</protein>